<gene>
    <name evidence="2" type="ORF">A3F23_03330</name>
</gene>
<organism evidence="2 3">
    <name type="scientific">Candidatus Giovannonibacteria bacterium RIFCSPHIGHO2_12_FULL_43_15</name>
    <dbReference type="NCBI Taxonomy" id="1798341"/>
    <lineage>
        <taxon>Bacteria</taxon>
        <taxon>Candidatus Giovannoniibacteriota</taxon>
    </lineage>
</organism>
<evidence type="ECO:0000313" key="3">
    <source>
        <dbReference type="Proteomes" id="UP000177723"/>
    </source>
</evidence>
<dbReference type="EMBL" id="MFHT01000007">
    <property type="protein sequence ID" value="OGF77997.1"/>
    <property type="molecule type" value="Genomic_DNA"/>
</dbReference>
<evidence type="ECO:0000256" key="1">
    <source>
        <dbReference type="SAM" id="MobiDB-lite"/>
    </source>
</evidence>
<accession>A0A1F5WQY5</accession>
<proteinExistence type="predicted"/>
<reference evidence="2 3" key="1">
    <citation type="journal article" date="2016" name="Nat. Commun.">
        <title>Thousands of microbial genomes shed light on interconnected biogeochemical processes in an aquifer system.</title>
        <authorList>
            <person name="Anantharaman K."/>
            <person name="Brown C.T."/>
            <person name="Hug L.A."/>
            <person name="Sharon I."/>
            <person name="Castelle C.J."/>
            <person name="Probst A.J."/>
            <person name="Thomas B.C."/>
            <person name="Singh A."/>
            <person name="Wilkins M.J."/>
            <person name="Karaoz U."/>
            <person name="Brodie E.L."/>
            <person name="Williams K.H."/>
            <person name="Hubbard S.S."/>
            <person name="Banfield J.F."/>
        </authorList>
    </citation>
    <scope>NUCLEOTIDE SEQUENCE [LARGE SCALE GENOMIC DNA]</scope>
</reference>
<feature type="compositionally biased region" description="Basic and acidic residues" evidence="1">
    <location>
        <begin position="9"/>
        <end position="24"/>
    </location>
</feature>
<dbReference type="Proteomes" id="UP000177723">
    <property type="component" value="Unassembled WGS sequence"/>
</dbReference>
<evidence type="ECO:0000313" key="2">
    <source>
        <dbReference type="EMBL" id="OGF77997.1"/>
    </source>
</evidence>
<dbReference type="AlphaFoldDB" id="A0A1F5WQY5"/>
<name>A0A1F5WQY5_9BACT</name>
<protein>
    <submittedName>
        <fullName evidence="2">Uncharacterized protein</fullName>
    </submittedName>
</protein>
<comment type="caution">
    <text evidence="2">The sequence shown here is derived from an EMBL/GenBank/DDBJ whole genome shotgun (WGS) entry which is preliminary data.</text>
</comment>
<feature type="region of interest" description="Disordered" evidence="1">
    <location>
        <begin position="1"/>
        <end position="30"/>
    </location>
</feature>
<sequence>MGEIIKISDFNKGHKDGEPKKTGDKTPVSFEESKEIIEMERKYADFEERYKKLAFRQRDPKGQEALKIQATGLIYDIEEFEAQIKHLQIKIMERGRAVEEQFNEAMKEKGFEVAEKEFSTASAREVDRSIKLLDLENKIAALKEQITTLFE</sequence>